<dbReference type="InterPro" id="IPR029058">
    <property type="entry name" value="AB_hydrolase_fold"/>
</dbReference>
<keyword evidence="2" id="KW-1185">Reference proteome</keyword>
<evidence type="ECO:0000313" key="2">
    <source>
        <dbReference type="Proteomes" id="UP000594008"/>
    </source>
</evidence>
<gene>
    <name evidence="1" type="ORF">IPT68_16495</name>
</gene>
<dbReference type="Proteomes" id="UP000594008">
    <property type="component" value="Chromosome"/>
</dbReference>
<accession>A0A7M2TGQ7</accession>
<dbReference type="AlphaFoldDB" id="A0A7M2TGQ7"/>
<name>A0A7M2TGQ7_STRCW</name>
<evidence type="ECO:0000313" key="1">
    <source>
        <dbReference type="EMBL" id="QOV47329.1"/>
    </source>
</evidence>
<dbReference type="Gene3D" id="3.40.50.1820">
    <property type="entry name" value="alpha/beta hydrolase"/>
    <property type="match status" value="1"/>
</dbReference>
<proteinExistence type="predicted"/>
<dbReference type="EMBL" id="CP063374">
    <property type="protein sequence ID" value="QOV47329.1"/>
    <property type="molecule type" value="Genomic_DNA"/>
</dbReference>
<organism evidence="1 2">
    <name type="scientific">Streptomyces chromofuscus</name>
    <dbReference type="NCBI Taxonomy" id="42881"/>
    <lineage>
        <taxon>Bacteria</taxon>
        <taxon>Bacillati</taxon>
        <taxon>Actinomycetota</taxon>
        <taxon>Actinomycetes</taxon>
        <taxon>Kitasatosporales</taxon>
        <taxon>Streptomycetaceae</taxon>
        <taxon>Streptomyces</taxon>
    </lineage>
</organism>
<reference evidence="1 2" key="1">
    <citation type="submission" date="2020-10" db="EMBL/GenBank/DDBJ databases">
        <title>Streptomyces chromofuscus complate genome analysis.</title>
        <authorList>
            <person name="Anwar N."/>
        </authorList>
    </citation>
    <scope>NUCLEOTIDE SEQUENCE [LARGE SCALE GENOMIC DNA]</scope>
    <source>
        <strain evidence="1 2">DSM 40273</strain>
    </source>
</reference>
<protein>
    <submittedName>
        <fullName evidence="1">Uncharacterized protein</fullName>
    </submittedName>
</protein>
<dbReference type="KEGG" id="schf:IPT68_16495"/>
<sequence length="134" mass="14782">MPSFDAFDLPAFENNLFGTGTTPARHFTLFGLRHEAGPGARLDTDPPAKLRLVNPMHHLVDQVTPQRSRHWWIRVGTKDSDTSLSVVSTPHARLTVLGDDVDTAYYGDGGHGADEDPGEFVKWIARVSGRRAHP</sequence>
<dbReference type="RefSeq" id="WP_189700300.1">
    <property type="nucleotide sequence ID" value="NZ_BMTA01000017.1"/>
</dbReference>